<comment type="caution">
    <text evidence="1">The sequence shown here is derived from an EMBL/GenBank/DDBJ whole genome shotgun (WGS) entry which is preliminary data.</text>
</comment>
<dbReference type="Proteomes" id="UP000543554">
    <property type="component" value="Unassembled WGS sequence"/>
</dbReference>
<organism evidence="1 2">
    <name type="scientific">Methylorubrum thiocyanatum</name>
    <dbReference type="NCBI Taxonomy" id="47958"/>
    <lineage>
        <taxon>Bacteria</taxon>
        <taxon>Pseudomonadati</taxon>
        <taxon>Pseudomonadota</taxon>
        <taxon>Alphaproteobacteria</taxon>
        <taxon>Hyphomicrobiales</taxon>
        <taxon>Methylobacteriaceae</taxon>
        <taxon>Methylorubrum</taxon>
    </lineage>
</organism>
<dbReference type="EMBL" id="JACJIB010000013">
    <property type="protein sequence ID" value="MBA8916069.1"/>
    <property type="molecule type" value="Genomic_DNA"/>
</dbReference>
<protein>
    <submittedName>
        <fullName evidence="1">Uncharacterized protein</fullName>
    </submittedName>
</protein>
<evidence type="ECO:0000313" key="2">
    <source>
        <dbReference type="Proteomes" id="UP000543554"/>
    </source>
</evidence>
<reference evidence="1 2" key="1">
    <citation type="submission" date="2020-08" db="EMBL/GenBank/DDBJ databases">
        <title>Genomic Encyclopedia of Type Strains, Phase IV (KMG-IV): sequencing the most valuable type-strain genomes for metagenomic binning, comparative biology and taxonomic classification.</title>
        <authorList>
            <person name="Goeker M."/>
        </authorList>
    </citation>
    <scope>NUCLEOTIDE SEQUENCE [LARGE SCALE GENOMIC DNA]</scope>
    <source>
        <strain evidence="1 2">DSM 11490</strain>
    </source>
</reference>
<gene>
    <name evidence="1" type="ORF">HNR51_005188</name>
</gene>
<proteinExistence type="predicted"/>
<name>A0AA40S7R1_9HYPH</name>
<dbReference type="AlphaFoldDB" id="A0AA40S7R1"/>
<dbReference type="RefSeq" id="WP_182556801.1">
    <property type="nucleotide sequence ID" value="NZ_BPRF01000022.1"/>
</dbReference>
<accession>A0AA40S7R1</accession>
<keyword evidence="2" id="KW-1185">Reference proteome</keyword>
<evidence type="ECO:0000313" key="1">
    <source>
        <dbReference type="EMBL" id="MBA8916069.1"/>
    </source>
</evidence>
<sequence length="221" mass="25128">MPLQNIHLRKFLKVGFSNASRRRSELRADIRQEIAREAQADSGGGDFYVPFWADAKAHALGTRDLRQAVRERIAANGGRAALYPRLRDGFLQWWDERRRLTNAPVQAGDVQRASFSVPGLAATVKVENVLSVTDGAGTCRFIYPYFAKEPALNDDSARIALWLLSQALPSVPLSEIRILDVIRGRTFSVGRTPLRGDEEAEFRRIYEVLIEERDRLRREYD</sequence>